<dbReference type="GO" id="GO:0016787">
    <property type="term" value="F:hydrolase activity"/>
    <property type="evidence" value="ECO:0007669"/>
    <property type="project" value="InterPro"/>
</dbReference>
<gene>
    <name evidence="3" type="ORF">EDD78_102372</name>
</gene>
<dbReference type="InterPro" id="IPR032465">
    <property type="entry name" value="ACMSD"/>
</dbReference>
<evidence type="ECO:0000256" key="1">
    <source>
        <dbReference type="ARBA" id="ARBA00023239"/>
    </source>
</evidence>
<proteinExistence type="predicted"/>
<dbReference type="GO" id="GO:0016831">
    <property type="term" value="F:carboxy-lyase activity"/>
    <property type="evidence" value="ECO:0007669"/>
    <property type="project" value="InterPro"/>
</dbReference>
<feature type="domain" description="Amidohydrolase-related" evidence="2">
    <location>
        <begin position="3"/>
        <end position="280"/>
    </location>
</feature>
<dbReference type="Pfam" id="PF04909">
    <property type="entry name" value="Amidohydro_2"/>
    <property type="match status" value="1"/>
</dbReference>
<dbReference type="InterPro" id="IPR032466">
    <property type="entry name" value="Metal_Hydrolase"/>
</dbReference>
<dbReference type="SUPFAM" id="SSF51556">
    <property type="entry name" value="Metallo-dependent hydrolases"/>
    <property type="match status" value="1"/>
</dbReference>
<dbReference type="Gene3D" id="3.20.20.140">
    <property type="entry name" value="Metal-dependent hydrolases"/>
    <property type="match status" value="1"/>
</dbReference>
<accession>A0A9X8ULV2</accession>
<reference evidence="3 4" key="1">
    <citation type="submission" date="2019-03" db="EMBL/GenBank/DDBJ databases">
        <title>Genomic Encyclopedia of Type Strains, Phase IV (KMG-IV): sequencing the most valuable type-strain genomes for metagenomic binning, comparative biology and taxonomic classification.</title>
        <authorList>
            <person name="Goeker M."/>
        </authorList>
    </citation>
    <scope>NUCLEOTIDE SEQUENCE [LARGE SCALE GENOMIC DNA]</scope>
    <source>
        <strain evidence="3 4">DSM 100433</strain>
    </source>
</reference>
<dbReference type="AlphaFoldDB" id="A0A9X8ULV2"/>
<dbReference type="PANTHER" id="PTHR21240">
    <property type="entry name" value="2-AMINO-3-CARBOXYLMUCONATE-6-SEMIALDEHYDE DECARBOXYLASE"/>
    <property type="match status" value="1"/>
</dbReference>
<name>A0A9X8ULV2_9FIRM</name>
<dbReference type="RefSeq" id="WP_079699201.1">
    <property type="nucleotide sequence ID" value="NZ_JADNAH010000001.1"/>
</dbReference>
<protein>
    <recommendedName>
        <fullName evidence="2">Amidohydrolase-related domain-containing protein</fullName>
    </recommendedName>
</protein>
<keyword evidence="1" id="KW-0456">Lyase</keyword>
<keyword evidence="4" id="KW-1185">Reference proteome</keyword>
<dbReference type="PANTHER" id="PTHR21240:SF19">
    <property type="entry name" value="CATALYTIC_ HYDROLASE"/>
    <property type="match status" value="1"/>
</dbReference>
<dbReference type="Proteomes" id="UP000294682">
    <property type="component" value="Unassembled WGS sequence"/>
</dbReference>
<evidence type="ECO:0000259" key="2">
    <source>
        <dbReference type="Pfam" id="PF04909"/>
    </source>
</evidence>
<organism evidence="3 4">
    <name type="scientific">Harryflintia acetispora</name>
    <dbReference type="NCBI Taxonomy" id="1849041"/>
    <lineage>
        <taxon>Bacteria</taxon>
        <taxon>Bacillati</taxon>
        <taxon>Bacillota</taxon>
        <taxon>Clostridia</taxon>
        <taxon>Eubacteriales</taxon>
        <taxon>Oscillospiraceae</taxon>
        <taxon>Harryflintia</taxon>
    </lineage>
</organism>
<dbReference type="OrthoDB" id="9771932at2"/>
<comment type="caution">
    <text evidence="3">The sequence shown here is derived from an EMBL/GenBank/DDBJ whole genome shotgun (WGS) entry which is preliminary data.</text>
</comment>
<evidence type="ECO:0000313" key="4">
    <source>
        <dbReference type="Proteomes" id="UP000294682"/>
    </source>
</evidence>
<dbReference type="EMBL" id="SLUK01000002">
    <property type="protein sequence ID" value="TCL44746.1"/>
    <property type="molecule type" value="Genomic_DNA"/>
</dbReference>
<sequence>MVIDVHVHPGFYGTISKDPGEVELRKKAAGWDLMSPHPEKVTFTQMDAFGVDKLVLLPLDLTTTMGGWVCTNEEIKTLVDLAPERFIGFASVDPRRKDAPEVLEHAFKNLGLCGLKLNPCKQAFFPADPMMDPIYKLCQKYNKPIMFHAGMSWEPNCLMKYGHPLNFEEVAQRYPEVRMCMAHFGWPWAVETAALILKYPNLYTDTAALYMDSPEAFMDQIFNRTWGPLWFEHNFADKVMFGSNNPRFRSARIKRGLDSIEMREETREKLLGGNALRFLGMEG</sequence>
<dbReference type="InterPro" id="IPR006680">
    <property type="entry name" value="Amidohydro-rel"/>
</dbReference>
<evidence type="ECO:0000313" key="3">
    <source>
        <dbReference type="EMBL" id="TCL44746.1"/>
    </source>
</evidence>